<dbReference type="SMART" id="SM00504">
    <property type="entry name" value="Ubox"/>
    <property type="match status" value="1"/>
</dbReference>
<dbReference type="Proteomes" id="UP000789595">
    <property type="component" value="Unassembled WGS sequence"/>
</dbReference>
<feature type="coiled-coil region" evidence="1">
    <location>
        <begin position="812"/>
        <end position="839"/>
    </location>
</feature>
<feature type="chain" id="PRO_5035220100" description="U-box domain-containing protein" evidence="3">
    <location>
        <begin position="18"/>
        <end position="914"/>
    </location>
</feature>
<feature type="region of interest" description="Disordered" evidence="2">
    <location>
        <begin position="589"/>
        <end position="714"/>
    </location>
</feature>
<evidence type="ECO:0000313" key="5">
    <source>
        <dbReference type="EMBL" id="CAH0366924.1"/>
    </source>
</evidence>
<protein>
    <recommendedName>
        <fullName evidence="4">U-box domain-containing protein</fullName>
    </recommendedName>
</protein>
<dbReference type="SUPFAM" id="SSF57850">
    <property type="entry name" value="RING/U-box"/>
    <property type="match status" value="1"/>
</dbReference>
<proteinExistence type="predicted"/>
<feature type="signal peptide" evidence="3">
    <location>
        <begin position="1"/>
        <end position="17"/>
    </location>
</feature>
<dbReference type="CDD" id="cd09487">
    <property type="entry name" value="SAM_superfamily"/>
    <property type="match status" value="1"/>
</dbReference>
<dbReference type="Gene3D" id="3.30.40.10">
    <property type="entry name" value="Zinc/RING finger domain, C3HC4 (zinc finger)"/>
    <property type="match status" value="1"/>
</dbReference>
<dbReference type="InterPro" id="IPR052085">
    <property type="entry name" value="WD-SAM-U-box"/>
</dbReference>
<comment type="caution">
    <text evidence="5">The sequence shown here is derived from an EMBL/GenBank/DDBJ whole genome shotgun (WGS) entry which is preliminary data.</text>
</comment>
<dbReference type="PROSITE" id="PS51698">
    <property type="entry name" value="U_BOX"/>
    <property type="match status" value="1"/>
</dbReference>
<dbReference type="GO" id="GO:0016567">
    <property type="term" value="P:protein ubiquitination"/>
    <property type="evidence" value="ECO:0007669"/>
    <property type="project" value="InterPro"/>
</dbReference>
<dbReference type="Pfam" id="PF04564">
    <property type="entry name" value="U-box"/>
    <property type="match status" value="1"/>
</dbReference>
<keyword evidence="6" id="KW-1185">Reference proteome</keyword>
<dbReference type="OrthoDB" id="156568at2759"/>
<dbReference type="AlphaFoldDB" id="A0A8J2WTT8"/>
<evidence type="ECO:0000256" key="2">
    <source>
        <dbReference type="SAM" id="MobiDB-lite"/>
    </source>
</evidence>
<keyword evidence="1" id="KW-0175">Coiled coil</keyword>
<dbReference type="CDD" id="cd16655">
    <property type="entry name" value="RING-Ubox_WDSUB1-like"/>
    <property type="match status" value="1"/>
</dbReference>
<dbReference type="PANTHER" id="PTHR46573:SF1">
    <property type="entry name" value="WD REPEAT, SAM AND U-BOX DOMAIN-CONTAINING PROTEIN 1"/>
    <property type="match status" value="1"/>
</dbReference>
<dbReference type="EMBL" id="CAKKNE010000001">
    <property type="protein sequence ID" value="CAH0366924.1"/>
    <property type="molecule type" value="Genomic_DNA"/>
</dbReference>
<gene>
    <name evidence="5" type="ORF">PECAL_1P34390</name>
</gene>
<feature type="compositionally biased region" description="Basic residues" evidence="2">
    <location>
        <begin position="619"/>
        <end position="629"/>
    </location>
</feature>
<evidence type="ECO:0000256" key="3">
    <source>
        <dbReference type="SAM" id="SignalP"/>
    </source>
</evidence>
<dbReference type="InterPro" id="IPR013083">
    <property type="entry name" value="Znf_RING/FYVE/PHD"/>
</dbReference>
<keyword evidence="3" id="KW-0732">Signal</keyword>
<feature type="compositionally biased region" description="Low complexity" evidence="2">
    <location>
        <begin position="693"/>
        <end position="714"/>
    </location>
</feature>
<organism evidence="5 6">
    <name type="scientific">Pelagomonas calceolata</name>
    <dbReference type="NCBI Taxonomy" id="35677"/>
    <lineage>
        <taxon>Eukaryota</taxon>
        <taxon>Sar</taxon>
        <taxon>Stramenopiles</taxon>
        <taxon>Ochrophyta</taxon>
        <taxon>Pelagophyceae</taxon>
        <taxon>Pelagomonadales</taxon>
        <taxon>Pelagomonadaceae</taxon>
        <taxon>Pelagomonas</taxon>
    </lineage>
</organism>
<name>A0A8J2WTT8_9STRA</name>
<dbReference type="GO" id="GO:0004842">
    <property type="term" value="F:ubiquitin-protein transferase activity"/>
    <property type="evidence" value="ECO:0007669"/>
    <property type="project" value="InterPro"/>
</dbReference>
<evidence type="ECO:0000313" key="6">
    <source>
        <dbReference type="Proteomes" id="UP000789595"/>
    </source>
</evidence>
<feature type="domain" description="U-box" evidence="4">
    <location>
        <begin position="840"/>
        <end position="914"/>
    </location>
</feature>
<sequence length="914" mass="100741">MRAFLAVAVLAVAQSLSEETLAAFEALGERYGNFYNIDNERWSDDDKLALLHLRLKVDTGEGRHVLSEGDIDLIIKGLDELPVVRGDILEMIGMHIGAYKTLIEENHAANPQPARQAMYDDPLMSRLRGKKTFEWLLDFAARERDRCAVTRVQKTTRMCEFVLDQLAKLFLLLLTQTGFDPARHQLPAHLAFDSLVDSHAAEIMEAFQFASAHEANMARSLLFEKSDVVNEVAWTNLKDRVSSGEKMATSDVEMLLHQLEVPAERKDASLLIASYLSRPVFRRRPARSDPLHSRLWETDTIDYLLDLAMTEHKECDRAGGCGDDDNDFLGGITDTLILLASDADVHVDKGDATLAEINLLGYLAARGDDLLVLGQHRIDAVKARGHLEGVEMAISQVEILQSILRGRFGVRQVVQDLLELVSMATVVVLASLYVWKRRAPAHERAARELQDDLAPSARTRRGRVTDARVASVPVWATLFRAAVCCVALLHSVIVLNMEQNKKGTALIVVVVPFLSWNGIWTVFERFAPEGSIWGRVGADALMLLEMIAGYVPGRDSSNSIRTGGGFFILLGTGRLVYDSVGWLRRFVQKSGPGAGRAPQADERPSTGARASQQRGARPGLRKRANRGRRRDATPRAPEPDPPETQSENAAPKPKTSEPEPEPEPTRATDVQETVPEPTAPEPKVPEPEPEPAPVAESRAPSAAPVPEAKVEEPVVAPTAAPLEAKLEEPLLATEEPAAAPEGFEIVARVLEHLNEPHLLPIFVAEEINDNVLPCLDPSDLIGLGVSQMTCLTILGAAHSAAKNKKLETEDVLDNVAKHQSVLEEALREHREEIKRLRIRELPEDLMCPITCEIMKDPVLCVEDGHTYERVAVEQWFATGARTSPATSQHLESTALAPNHVVRKLIAALLEQHRG</sequence>
<reference evidence="5" key="1">
    <citation type="submission" date="2021-11" db="EMBL/GenBank/DDBJ databases">
        <authorList>
            <consortium name="Genoscope - CEA"/>
            <person name="William W."/>
        </authorList>
    </citation>
    <scope>NUCLEOTIDE SEQUENCE</scope>
</reference>
<dbReference type="PANTHER" id="PTHR46573">
    <property type="entry name" value="WD REPEAT, SAM AND U-BOX DOMAIN-CONTAINING PROTEIN 1"/>
    <property type="match status" value="1"/>
</dbReference>
<accession>A0A8J2WTT8</accession>
<evidence type="ECO:0000259" key="4">
    <source>
        <dbReference type="PROSITE" id="PS51698"/>
    </source>
</evidence>
<dbReference type="InterPro" id="IPR003613">
    <property type="entry name" value="Ubox_domain"/>
</dbReference>
<evidence type="ECO:0000256" key="1">
    <source>
        <dbReference type="SAM" id="Coils"/>
    </source>
</evidence>